<dbReference type="RefSeq" id="WP_188735530.1">
    <property type="nucleotide sequence ID" value="NZ_BMLW01000010.1"/>
</dbReference>
<proteinExistence type="predicted"/>
<reference evidence="2" key="1">
    <citation type="journal article" date="2019" name="Int. J. Syst. Evol. Microbiol.">
        <title>The Global Catalogue of Microorganisms (GCM) 10K type strain sequencing project: providing services to taxonomists for standard genome sequencing and annotation.</title>
        <authorList>
            <consortium name="The Broad Institute Genomics Platform"/>
            <consortium name="The Broad Institute Genome Sequencing Center for Infectious Disease"/>
            <person name="Wu L."/>
            <person name="Ma J."/>
        </authorList>
    </citation>
    <scope>NUCLEOTIDE SEQUENCE [LARGE SCALE GENOMIC DNA]</scope>
    <source>
        <strain evidence="2">CGMCC 1.7693</strain>
    </source>
</reference>
<evidence type="ECO:0000313" key="2">
    <source>
        <dbReference type="Proteomes" id="UP000641206"/>
    </source>
</evidence>
<evidence type="ECO:0008006" key="3">
    <source>
        <dbReference type="Google" id="ProtNLM"/>
    </source>
</evidence>
<comment type="caution">
    <text evidence="1">The sequence shown here is derived from an EMBL/GenBank/DDBJ whole genome shotgun (WGS) entry which is preliminary data.</text>
</comment>
<name>A0ABQ2NY73_9BACI</name>
<accession>A0ABQ2NY73</accession>
<keyword evidence="2" id="KW-1185">Reference proteome</keyword>
<sequence>MAEILTTQAELDEVFKRLERDYGALSKKQQAYAVREIGRIRAEIADMLADFAGEDGLIKRQRLGRVLRDLDAIEASMRKTGVDSLESIIKESSEWTTAQLAGAIGVGSSVQIGVNRHVFDYMVKRFESDGLVLSDRVWGMSGEIRDSLASVLRSSIIKGEGISAMISKIRRVFNAETWKINRLARTESVTAKRAATSYNAQESDIVKWVRLHEGNCGRSDHHEHKCHELAHLDRYKQGKGIFKPTDTDIWLPHPNCTSWISYVLDERWL</sequence>
<protein>
    <recommendedName>
        <fullName evidence="3">Phage Mu protein F like protein</fullName>
    </recommendedName>
</protein>
<gene>
    <name evidence="1" type="ORF">GCM10011346_34040</name>
</gene>
<evidence type="ECO:0000313" key="1">
    <source>
        <dbReference type="EMBL" id="GGP13560.1"/>
    </source>
</evidence>
<organism evidence="1 2">
    <name type="scientific">Oceanobacillus neutriphilus</name>
    <dbReference type="NCBI Taxonomy" id="531815"/>
    <lineage>
        <taxon>Bacteria</taxon>
        <taxon>Bacillati</taxon>
        <taxon>Bacillota</taxon>
        <taxon>Bacilli</taxon>
        <taxon>Bacillales</taxon>
        <taxon>Bacillaceae</taxon>
        <taxon>Oceanobacillus</taxon>
    </lineage>
</organism>
<dbReference type="EMBL" id="BMLW01000010">
    <property type="protein sequence ID" value="GGP13560.1"/>
    <property type="molecule type" value="Genomic_DNA"/>
</dbReference>
<dbReference type="Proteomes" id="UP000641206">
    <property type="component" value="Unassembled WGS sequence"/>
</dbReference>